<sequence length="656" mass="74608">MGKPQYNQSFRSEWLKDKLFADWLSAYEGDSLKAFCKVCCCQIRAKRADLINHKNTKKHEAASGAIRLHKPGGIQLIKPNNKTNHAEAAIALFVSAHCSILSSDHLGELCKLQFAGAHADKIHLHRTKCTAIINNVLCPHFETKLKDDIGNSKYSILVDESTDISVTKFLGIVIIYYSTLKSTIVTTFLGLEELMEGNALAIVNAIKSCLKKYSLSLKNMIGLGTDNASVMIGVNNGVHKLLKDENPYIVLIKCVCHSLQLATSHAVSEKLPRNLDFLISETYNWFSKSTLRQQAYKELFTTLNDGCEPLKIVQASNTRWLSIEVAVSRVIAQWYELKLHFEISRCKEKCYLAEMLYNMYKDEQNLAYLLFLKPILKEIQRVNKLFESSNIDPTKLCNELSSLIASIGKLIVTPTFRFEPITIDFTSHLHPRPYLGFGFEKKISEMINANQISKDSENILRERCISFVVALVKQLQQRLPENINIFQKTEILSPSNALKQIKENITDLCECFGVNNEEIEKIETQWRKINLVSWKNTSSAIDFWTEVKEFKDAANSYIFKELAYFSLTVLCLPWSNAAVERIFSQMNIVKSKSRNKMGTTLLTSLLQIRFGLKLSDKCCKNYSLPDAIVKQIGTKEIYKTQGNLEELNVDEELFIL</sequence>
<evidence type="ECO:0000259" key="1">
    <source>
        <dbReference type="Pfam" id="PF05699"/>
    </source>
</evidence>
<dbReference type="PANTHER" id="PTHR37162">
    <property type="entry name" value="HAT FAMILY DIMERISATION DOMAINCONTAINING PROTEIN-RELATED"/>
    <property type="match status" value="1"/>
</dbReference>
<protein>
    <submittedName>
        <fullName evidence="3">Uncharacterized protein</fullName>
    </submittedName>
</protein>
<comment type="caution">
    <text evidence="3">The sequence shown here is derived from an EMBL/GenBank/DDBJ whole genome shotgun (WGS) entry which is preliminary data.</text>
</comment>
<evidence type="ECO:0000259" key="2">
    <source>
        <dbReference type="Pfam" id="PF14291"/>
    </source>
</evidence>
<reference evidence="3 4" key="1">
    <citation type="submission" date="2023-01" db="EMBL/GenBank/DDBJ databases">
        <authorList>
            <person name="Whitehead M."/>
        </authorList>
    </citation>
    <scope>NUCLEOTIDE SEQUENCE [LARGE SCALE GENOMIC DNA]</scope>
</reference>
<feature type="domain" description="HAT C-terminal dimerisation" evidence="1">
    <location>
        <begin position="537"/>
        <end position="606"/>
    </location>
</feature>
<dbReference type="Pfam" id="PF14291">
    <property type="entry name" value="DUF4371"/>
    <property type="match status" value="1"/>
</dbReference>
<name>A0AAV0WC93_9HEMI</name>
<dbReference type="InterPro" id="IPR012337">
    <property type="entry name" value="RNaseH-like_sf"/>
</dbReference>
<feature type="domain" description="DUF4371" evidence="2">
    <location>
        <begin position="146"/>
        <end position="237"/>
    </location>
</feature>
<dbReference type="Proteomes" id="UP001160148">
    <property type="component" value="Unassembled WGS sequence"/>
</dbReference>
<gene>
    <name evidence="3" type="ORF">MEUPH1_LOCUS9581</name>
</gene>
<dbReference type="SUPFAM" id="SSF53098">
    <property type="entry name" value="Ribonuclease H-like"/>
    <property type="match status" value="1"/>
</dbReference>
<accession>A0AAV0WC93</accession>
<organism evidence="3 4">
    <name type="scientific">Macrosiphum euphorbiae</name>
    <name type="common">potato aphid</name>
    <dbReference type="NCBI Taxonomy" id="13131"/>
    <lineage>
        <taxon>Eukaryota</taxon>
        <taxon>Metazoa</taxon>
        <taxon>Ecdysozoa</taxon>
        <taxon>Arthropoda</taxon>
        <taxon>Hexapoda</taxon>
        <taxon>Insecta</taxon>
        <taxon>Pterygota</taxon>
        <taxon>Neoptera</taxon>
        <taxon>Paraneoptera</taxon>
        <taxon>Hemiptera</taxon>
        <taxon>Sternorrhyncha</taxon>
        <taxon>Aphidomorpha</taxon>
        <taxon>Aphidoidea</taxon>
        <taxon>Aphididae</taxon>
        <taxon>Macrosiphini</taxon>
        <taxon>Macrosiphum</taxon>
    </lineage>
</organism>
<dbReference type="InterPro" id="IPR008906">
    <property type="entry name" value="HATC_C_dom"/>
</dbReference>
<dbReference type="EMBL" id="CARXXK010000002">
    <property type="protein sequence ID" value="CAI6353461.1"/>
    <property type="molecule type" value="Genomic_DNA"/>
</dbReference>
<proteinExistence type="predicted"/>
<evidence type="ECO:0000313" key="3">
    <source>
        <dbReference type="EMBL" id="CAI6353461.1"/>
    </source>
</evidence>
<keyword evidence="4" id="KW-1185">Reference proteome</keyword>
<dbReference type="InterPro" id="IPR025398">
    <property type="entry name" value="DUF4371"/>
</dbReference>
<dbReference type="Pfam" id="PF05699">
    <property type="entry name" value="Dimer_Tnp_hAT"/>
    <property type="match status" value="1"/>
</dbReference>
<dbReference type="AlphaFoldDB" id="A0AAV0WC93"/>
<dbReference type="PANTHER" id="PTHR37162:SF1">
    <property type="entry name" value="BED-TYPE DOMAIN-CONTAINING PROTEIN"/>
    <property type="match status" value="1"/>
</dbReference>
<dbReference type="GO" id="GO:0046983">
    <property type="term" value="F:protein dimerization activity"/>
    <property type="evidence" value="ECO:0007669"/>
    <property type="project" value="InterPro"/>
</dbReference>
<evidence type="ECO:0000313" key="4">
    <source>
        <dbReference type="Proteomes" id="UP001160148"/>
    </source>
</evidence>